<sequence length="75" mass="7567">MLSHAKGTVLLAGAVAAVLVTAAPAGTAEPFRIRTVTMNGTQGPAYYSRLSGGYRFLATADAGKGLVASVDNDTP</sequence>
<dbReference type="Proteomes" id="UP000198793">
    <property type="component" value="Unassembled WGS sequence"/>
</dbReference>
<dbReference type="EMBL" id="FNIT01000004">
    <property type="protein sequence ID" value="SDO20797.1"/>
    <property type="molecule type" value="Genomic_DNA"/>
</dbReference>
<dbReference type="RefSeq" id="WP_090673024.1">
    <property type="nucleotide sequence ID" value="NZ_FNIT01000004.1"/>
</dbReference>
<dbReference type="AlphaFoldDB" id="A0A1H0HNT8"/>
<gene>
    <name evidence="2" type="ORF">SAMN05192530_104198</name>
</gene>
<proteinExistence type="predicted"/>
<evidence type="ECO:0000313" key="2">
    <source>
        <dbReference type="EMBL" id="SDO20797.1"/>
    </source>
</evidence>
<accession>A0A1H0HNT8</accession>
<evidence type="ECO:0000313" key="3">
    <source>
        <dbReference type="Proteomes" id="UP000198793"/>
    </source>
</evidence>
<feature type="signal peptide" evidence="1">
    <location>
        <begin position="1"/>
        <end position="22"/>
    </location>
</feature>
<protein>
    <submittedName>
        <fullName evidence="2">Uncharacterized protein</fullName>
    </submittedName>
</protein>
<reference evidence="2 3" key="1">
    <citation type="submission" date="2016-10" db="EMBL/GenBank/DDBJ databases">
        <authorList>
            <person name="de Groot N.N."/>
        </authorList>
    </citation>
    <scope>NUCLEOTIDE SEQUENCE [LARGE SCALE GENOMIC DNA]</scope>
    <source>
        <strain evidence="3">L7-484,KACC 16230,DSM 25025</strain>
    </source>
</reference>
<evidence type="ECO:0000256" key="1">
    <source>
        <dbReference type="SAM" id="SignalP"/>
    </source>
</evidence>
<keyword evidence="3" id="KW-1185">Reference proteome</keyword>
<dbReference type="OrthoDB" id="7908966at2"/>
<feature type="chain" id="PRO_5011580999" evidence="1">
    <location>
        <begin position="23"/>
        <end position="75"/>
    </location>
</feature>
<name>A0A1H0HNT8_9HYPH</name>
<keyword evidence="1" id="KW-0732">Signal</keyword>
<organism evidence="2 3">
    <name type="scientific">Aureimonas jatrophae</name>
    <dbReference type="NCBI Taxonomy" id="1166073"/>
    <lineage>
        <taxon>Bacteria</taxon>
        <taxon>Pseudomonadati</taxon>
        <taxon>Pseudomonadota</taxon>
        <taxon>Alphaproteobacteria</taxon>
        <taxon>Hyphomicrobiales</taxon>
        <taxon>Aurantimonadaceae</taxon>
        <taxon>Aureimonas</taxon>
    </lineage>
</organism>